<dbReference type="AlphaFoldDB" id="I0IBM4"/>
<proteinExistence type="inferred from homology"/>
<accession>I0IBM4</accession>
<dbReference type="InterPro" id="IPR036526">
    <property type="entry name" value="C-N_Hydrolase_sf"/>
</dbReference>
<keyword evidence="3" id="KW-0378">Hydrolase</keyword>
<dbReference type="HOGENOM" id="CLU_030130_5_0_0"/>
<evidence type="ECO:0000256" key="1">
    <source>
        <dbReference type="ARBA" id="ARBA00010613"/>
    </source>
</evidence>
<name>I0IBM4_PHYMF</name>
<reference evidence="3 4" key="1">
    <citation type="submission" date="2012-02" db="EMBL/GenBank/DDBJ databases">
        <title>Complete genome sequence of Phycisphaera mikurensis NBRC 102666.</title>
        <authorList>
            <person name="Ankai A."/>
            <person name="Hosoyama A."/>
            <person name="Terui Y."/>
            <person name="Sekine M."/>
            <person name="Fukai R."/>
            <person name="Kato Y."/>
            <person name="Nakamura S."/>
            <person name="Yamada-Narita S."/>
            <person name="Kawakoshi A."/>
            <person name="Fukunaga Y."/>
            <person name="Yamazaki S."/>
            <person name="Fujita N."/>
        </authorList>
    </citation>
    <scope>NUCLEOTIDE SEQUENCE [LARGE SCALE GENOMIC DNA]</scope>
    <source>
        <strain evidence="4">NBRC 102666 / KCTC 22515 / FYK2301M01</strain>
    </source>
</reference>
<keyword evidence="4" id="KW-1185">Reference proteome</keyword>
<feature type="domain" description="CN hydrolase" evidence="2">
    <location>
        <begin position="6"/>
        <end position="266"/>
    </location>
</feature>
<evidence type="ECO:0000259" key="2">
    <source>
        <dbReference type="PROSITE" id="PS50263"/>
    </source>
</evidence>
<comment type="similarity">
    <text evidence="1">Belongs to the carbon-nitrogen hydrolase superfamily. NIT1/NIT2 family.</text>
</comment>
<evidence type="ECO:0000313" key="3">
    <source>
        <dbReference type="EMBL" id="BAM02662.1"/>
    </source>
</evidence>
<dbReference type="InterPro" id="IPR003010">
    <property type="entry name" value="C-N_Hydrolase"/>
</dbReference>
<dbReference type="CDD" id="cd07574">
    <property type="entry name" value="nitrilase_Rim1_like"/>
    <property type="match status" value="1"/>
</dbReference>
<organism evidence="3 4">
    <name type="scientific">Phycisphaera mikurensis (strain NBRC 102666 / KCTC 22515 / FYK2301M01)</name>
    <dbReference type="NCBI Taxonomy" id="1142394"/>
    <lineage>
        <taxon>Bacteria</taxon>
        <taxon>Pseudomonadati</taxon>
        <taxon>Planctomycetota</taxon>
        <taxon>Phycisphaerae</taxon>
        <taxon>Phycisphaerales</taxon>
        <taxon>Phycisphaeraceae</taxon>
        <taxon>Phycisphaera</taxon>
    </lineage>
</organism>
<dbReference type="PROSITE" id="PS01227">
    <property type="entry name" value="UPF0012"/>
    <property type="match status" value="1"/>
</dbReference>
<dbReference type="eggNOG" id="COG0388">
    <property type="taxonomic scope" value="Bacteria"/>
</dbReference>
<evidence type="ECO:0000313" key="4">
    <source>
        <dbReference type="Proteomes" id="UP000007881"/>
    </source>
</evidence>
<dbReference type="InterPro" id="IPR001110">
    <property type="entry name" value="UPF0012_CS"/>
</dbReference>
<dbReference type="PROSITE" id="PS50263">
    <property type="entry name" value="CN_HYDROLASE"/>
    <property type="match status" value="1"/>
</dbReference>
<dbReference type="Proteomes" id="UP000007881">
    <property type="component" value="Chromosome"/>
</dbReference>
<protein>
    <submittedName>
        <fullName evidence="3">Putative hydrolase</fullName>
    </submittedName>
</protein>
<dbReference type="EMBL" id="AP012338">
    <property type="protein sequence ID" value="BAM02662.1"/>
    <property type="molecule type" value="Genomic_DNA"/>
</dbReference>
<dbReference type="Gene3D" id="3.60.110.10">
    <property type="entry name" value="Carbon-nitrogen hydrolase"/>
    <property type="match status" value="1"/>
</dbReference>
<dbReference type="OrthoDB" id="9811121at2"/>
<dbReference type="KEGG" id="phm:PSMK_05030"/>
<dbReference type="SUPFAM" id="SSF56317">
    <property type="entry name" value="Carbon-nitrogen hydrolase"/>
    <property type="match status" value="1"/>
</dbReference>
<dbReference type="STRING" id="1142394.PSMK_05030"/>
<sequence>MNPQRIRVASCQYFIRPVERFEQFEAQVEGLVDTAADYGVKLLVFPEYFTCQLLTTLGTRDKPIDRQVRHLAELEGRIVEMFQRLAKKSGMYIVGGTLPAVDPPDLETLYNECYLYAPSGEWEVQGKIHMTRFEKEEWRVSPHTTYRVFDTELGRIAINICYDVEFPELARAAALRGANILVVPSCTDERQGFLRVRYCAAARAIENQMYVVHSGTVGSLPNIPAVSLNYGQASILSPSDFGFGRDGVIAEGVPNQESLIIGEVDLALLQERRDSGTVLPLEDARSAKSYRDATEVVSL</sequence>
<dbReference type="PANTHER" id="PTHR23088">
    <property type="entry name" value="NITRILASE-RELATED"/>
    <property type="match status" value="1"/>
</dbReference>
<dbReference type="Pfam" id="PF00795">
    <property type="entry name" value="CN_hydrolase"/>
    <property type="match status" value="1"/>
</dbReference>
<dbReference type="PANTHER" id="PTHR23088:SF50">
    <property type="entry name" value="HYDROLASE YHCX"/>
    <property type="match status" value="1"/>
</dbReference>
<gene>
    <name evidence="3" type="ordered locus">PSMK_05030</name>
</gene>
<dbReference type="GO" id="GO:0016787">
    <property type="term" value="F:hydrolase activity"/>
    <property type="evidence" value="ECO:0007669"/>
    <property type="project" value="UniProtKB-KW"/>
</dbReference>
<dbReference type="RefSeq" id="WP_014435882.1">
    <property type="nucleotide sequence ID" value="NC_017080.1"/>
</dbReference>